<gene>
    <name evidence="3" type="ORF">OXX778_LOCUS11553</name>
</gene>
<dbReference type="PANTHER" id="PTHR14969:SF13">
    <property type="entry name" value="AT30094P"/>
    <property type="match status" value="1"/>
</dbReference>
<feature type="transmembrane region" description="Helical" evidence="1">
    <location>
        <begin position="35"/>
        <end position="56"/>
    </location>
</feature>
<feature type="transmembrane region" description="Helical" evidence="1">
    <location>
        <begin position="168"/>
        <end position="187"/>
    </location>
</feature>
<evidence type="ECO:0000313" key="3">
    <source>
        <dbReference type="EMBL" id="CAF0904089.1"/>
    </source>
</evidence>
<feature type="domain" description="Phosphatidic acid phosphatase type 2/haloperoxidase" evidence="2">
    <location>
        <begin position="66"/>
        <end position="187"/>
    </location>
</feature>
<protein>
    <recommendedName>
        <fullName evidence="2">Phosphatidic acid phosphatase type 2/haloperoxidase domain-containing protein</fullName>
    </recommendedName>
</protein>
<reference evidence="3" key="1">
    <citation type="submission" date="2021-02" db="EMBL/GenBank/DDBJ databases">
        <authorList>
            <person name="Nowell W R."/>
        </authorList>
    </citation>
    <scope>NUCLEOTIDE SEQUENCE</scope>
    <source>
        <strain evidence="3">Ploen Becks lab</strain>
    </source>
</reference>
<proteinExistence type="predicted"/>
<dbReference type="OrthoDB" id="10266771at2759"/>
<keyword evidence="1" id="KW-0812">Transmembrane</keyword>
<dbReference type="PANTHER" id="PTHR14969">
    <property type="entry name" value="SPHINGOSINE-1-PHOSPHATE PHOSPHOHYDROLASE"/>
    <property type="match status" value="1"/>
</dbReference>
<organism evidence="3 4">
    <name type="scientific">Brachionus calyciflorus</name>
    <dbReference type="NCBI Taxonomy" id="104777"/>
    <lineage>
        <taxon>Eukaryota</taxon>
        <taxon>Metazoa</taxon>
        <taxon>Spiralia</taxon>
        <taxon>Gnathifera</taxon>
        <taxon>Rotifera</taxon>
        <taxon>Eurotatoria</taxon>
        <taxon>Monogononta</taxon>
        <taxon>Pseudotrocha</taxon>
        <taxon>Ploima</taxon>
        <taxon>Brachionidae</taxon>
        <taxon>Brachionus</taxon>
    </lineage>
</organism>
<feature type="transmembrane region" description="Helical" evidence="1">
    <location>
        <begin position="317"/>
        <end position="339"/>
    </location>
</feature>
<dbReference type="Pfam" id="PF01569">
    <property type="entry name" value="PAP2"/>
    <property type="match status" value="1"/>
</dbReference>
<feature type="transmembrane region" description="Helical" evidence="1">
    <location>
        <begin position="283"/>
        <end position="302"/>
    </location>
</feature>
<feature type="transmembrane region" description="Helical" evidence="1">
    <location>
        <begin position="68"/>
        <end position="87"/>
    </location>
</feature>
<name>A0A813ZVD8_9BILA</name>
<sequence>MDKLLNLRDFFVKHDVNLAKKIHSNYTIRRLHNHFLIFEYIFHGVPWFFVVILLYLFGDKSISFNSLLFLKGLIIDLVIVGGIKLATRRKRPRFNAREDMVLGTNVGPDKFSFPSGHSSRSILISNLFIDIVKLVFYEQIILYFVFVSFFCFLALGTCLSRIFLLRHYLTDVLAGIFLGYFVYYLIVSKMATMAKASYSGSIAFDSFNRDISYTSIYSATIVLGLFYIIGMASSIFFGSIEKKISLIVSTATIILINIPREGIVYKFFVCFNYPYYQIVQARACLTFVSVIVIIVIHVQIMISKDDDTQILFKICKILLFIASILVLIGIAVLNIFTLINLKTDFEKDINPKTIKIGYFTEKEIAQIKENTFIKDSNYTNRIISNLNDIIFSDNKRIAYRTCTRSSCTYYYLRTLNAEITCNSDSEKFYSDCSTAHKLIIQMKYLDGGEYPMYNCATIGKNATCIRGCPGLINHKLFLVQEFNNRVELGWDGFCNCEVKSPNIKLIENIGLNLCDNKGSFLRINFSVFNNQNLITPIPPPNFYHLNQSDRLINCVKRLNDKLVDMDEVIDAA</sequence>
<dbReference type="SMART" id="SM00014">
    <property type="entry name" value="acidPPc"/>
    <property type="match status" value="1"/>
</dbReference>
<accession>A0A813ZVD8</accession>
<keyword evidence="1" id="KW-1133">Transmembrane helix</keyword>
<evidence type="ECO:0000313" key="4">
    <source>
        <dbReference type="Proteomes" id="UP000663879"/>
    </source>
</evidence>
<keyword evidence="4" id="KW-1185">Reference proteome</keyword>
<dbReference type="InterPro" id="IPR000326">
    <property type="entry name" value="PAP2/HPO"/>
</dbReference>
<dbReference type="AlphaFoldDB" id="A0A813ZVD8"/>
<evidence type="ECO:0000256" key="1">
    <source>
        <dbReference type="SAM" id="Phobius"/>
    </source>
</evidence>
<comment type="caution">
    <text evidence="3">The sequence shown here is derived from an EMBL/GenBank/DDBJ whole genome shotgun (WGS) entry which is preliminary data.</text>
</comment>
<dbReference type="Gene3D" id="1.20.144.10">
    <property type="entry name" value="Phosphatidic acid phosphatase type 2/haloperoxidase"/>
    <property type="match status" value="1"/>
</dbReference>
<feature type="transmembrane region" description="Helical" evidence="1">
    <location>
        <begin position="140"/>
        <end position="162"/>
    </location>
</feature>
<feature type="transmembrane region" description="Helical" evidence="1">
    <location>
        <begin position="246"/>
        <end position="271"/>
    </location>
</feature>
<evidence type="ECO:0000259" key="2">
    <source>
        <dbReference type="SMART" id="SM00014"/>
    </source>
</evidence>
<keyword evidence="1" id="KW-0472">Membrane</keyword>
<dbReference type="InterPro" id="IPR036938">
    <property type="entry name" value="PAP2/HPO_sf"/>
</dbReference>
<dbReference type="Proteomes" id="UP000663879">
    <property type="component" value="Unassembled WGS sequence"/>
</dbReference>
<feature type="transmembrane region" description="Helical" evidence="1">
    <location>
        <begin position="216"/>
        <end position="240"/>
    </location>
</feature>
<dbReference type="SUPFAM" id="SSF48317">
    <property type="entry name" value="Acid phosphatase/Vanadium-dependent haloperoxidase"/>
    <property type="match status" value="1"/>
</dbReference>
<dbReference type="GO" id="GO:0042392">
    <property type="term" value="F:sphingosine-1-phosphate phosphatase activity"/>
    <property type="evidence" value="ECO:0007669"/>
    <property type="project" value="TreeGrafter"/>
</dbReference>
<dbReference type="EMBL" id="CAJNOC010001969">
    <property type="protein sequence ID" value="CAF0904089.1"/>
    <property type="molecule type" value="Genomic_DNA"/>
</dbReference>